<comment type="caution">
    <text evidence="1">The sequence shown here is derived from an EMBL/GenBank/DDBJ whole genome shotgun (WGS) entry which is preliminary data.</text>
</comment>
<protein>
    <submittedName>
        <fullName evidence="1">Uncharacterized protein</fullName>
    </submittedName>
</protein>
<dbReference type="Proteomes" id="UP000836387">
    <property type="component" value="Unassembled WGS sequence"/>
</dbReference>
<name>A0ACA9TG98_BIOOC</name>
<dbReference type="EMBL" id="CADEHS020000004">
    <property type="protein sequence ID" value="CAG9939975.1"/>
    <property type="molecule type" value="Genomic_DNA"/>
</dbReference>
<reference evidence="1" key="2">
    <citation type="submission" date="2021-10" db="EMBL/GenBank/DDBJ databases">
        <authorList>
            <person name="Piombo E."/>
        </authorList>
    </citation>
    <scope>NUCLEOTIDE SEQUENCE</scope>
</reference>
<accession>A0ACA9TG98</accession>
<sequence>MSLSRVETFISTSSEMTRNWEAYLQDEIKKSNGGQTQKEVETIRDFLKGAVSSTEAAIQLRSGFTTKDSTYNVWSFVGQISSKYPEHHEALLKLVAAIHQLPDVVDQSGQVTLQLSDHSDMIGAVWGDLTEDRNWETYYDNHVNSIAFLAKMSNLGIPSLNLADDCAQDFCMAFEQTPRDEASFKQEDIQALNINIPLVAQWVSNAGELIISLNGKIEPWPPNQKSLWTGPPEFCIARWEFWKSRAAWVQDLKSVHPKTRELARGVTEAMEKAEEAYYG</sequence>
<gene>
    <name evidence="1" type="ORF">CRV2_00010302</name>
</gene>
<keyword evidence="2" id="KW-1185">Reference proteome</keyword>
<evidence type="ECO:0000313" key="2">
    <source>
        <dbReference type="Proteomes" id="UP000836387"/>
    </source>
</evidence>
<organism evidence="1 2">
    <name type="scientific">Clonostachys rosea f. rosea IK726</name>
    <dbReference type="NCBI Taxonomy" id="1349383"/>
    <lineage>
        <taxon>Eukaryota</taxon>
        <taxon>Fungi</taxon>
        <taxon>Dikarya</taxon>
        <taxon>Ascomycota</taxon>
        <taxon>Pezizomycotina</taxon>
        <taxon>Sordariomycetes</taxon>
        <taxon>Hypocreomycetidae</taxon>
        <taxon>Hypocreales</taxon>
        <taxon>Bionectriaceae</taxon>
        <taxon>Clonostachys</taxon>
    </lineage>
</organism>
<proteinExistence type="predicted"/>
<reference evidence="1" key="1">
    <citation type="submission" date="2020-04" db="EMBL/GenBank/DDBJ databases">
        <authorList>
            <person name="Broberg M."/>
        </authorList>
    </citation>
    <scope>NUCLEOTIDE SEQUENCE</scope>
</reference>
<evidence type="ECO:0000313" key="1">
    <source>
        <dbReference type="EMBL" id="CAG9939975.1"/>
    </source>
</evidence>